<dbReference type="RefSeq" id="WP_119533560.1">
    <property type="nucleotide sequence ID" value="NZ_QXTF01000003.1"/>
</dbReference>
<feature type="transmembrane region" description="Helical" evidence="1">
    <location>
        <begin position="38"/>
        <end position="60"/>
    </location>
</feature>
<reference evidence="2 3" key="1">
    <citation type="submission" date="2018-09" db="EMBL/GenBank/DDBJ databases">
        <title>Sphingomonas sp. DAC4.</title>
        <authorList>
            <person name="Seo T."/>
        </authorList>
    </citation>
    <scope>NUCLEOTIDE SEQUENCE [LARGE SCALE GENOMIC DNA]</scope>
    <source>
        <strain evidence="2 3">DAC4</strain>
    </source>
</reference>
<organism evidence="2 3">
    <name type="scientific">Sphingomonas edaphi</name>
    <dbReference type="NCBI Taxonomy" id="2315689"/>
    <lineage>
        <taxon>Bacteria</taxon>
        <taxon>Pseudomonadati</taxon>
        <taxon>Pseudomonadota</taxon>
        <taxon>Alphaproteobacteria</taxon>
        <taxon>Sphingomonadales</taxon>
        <taxon>Sphingomonadaceae</taxon>
        <taxon>Sphingomonas</taxon>
    </lineage>
</organism>
<proteinExistence type="predicted"/>
<sequence>MTAFEFVFPLFGLLVGLTYTEMLAGLARALKSSRHVRIGWLVPLLGILVLINLTMFWYGAWQMRHLAVPTSGTLLMTLLVGGTYYLAASLVFPNAEDNVADLDEHFVRTRRPSLIAIAFCNLLGLALVARNAGWSMPPIWWIVNAIFLIVLIVTAYAQNRRLIAGLLVLMIGFHGLGVLLGR</sequence>
<dbReference type="AlphaFoldDB" id="A0A418PYQ3"/>
<keyword evidence="1" id="KW-1133">Transmembrane helix</keyword>
<keyword evidence="3" id="KW-1185">Reference proteome</keyword>
<dbReference type="OrthoDB" id="7192182at2"/>
<evidence type="ECO:0000256" key="1">
    <source>
        <dbReference type="SAM" id="Phobius"/>
    </source>
</evidence>
<evidence type="ECO:0000313" key="3">
    <source>
        <dbReference type="Proteomes" id="UP000285023"/>
    </source>
</evidence>
<gene>
    <name evidence="2" type="ORF">D3M59_10225</name>
</gene>
<keyword evidence="1" id="KW-0472">Membrane</keyword>
<comment type="caution">
    <text evidence="2">The sequence shown here is derived from an EMBL/GenBank/DDBJ whole genome shotgun (WGS) entry which is preliminary data.</text>
</comment>
<feature type="transmembrane region" description="Helical" evidence="1">
    <location>
        <begin position="72"/>
        <end position="92"/>
    </location>
</feature>
<dbReference type="Proteomes" id="UP000285023">
    <property type="component" value="Unassembled WGS sequence"/>
</dbReference>
<evidence type="ECO:0000313" key="2">
    <source>
        <dbReference type="EMBL" id="RIX27407.1"/>
    </source>
</evidence>
<feature type="transmembrane region" description="Helical" evidence="1">
    <location>
        <begin position="139"/>
        <end position="157"/>
    </location>
</feature>
<feature type="transmembrane region" description="Helical" evidence="1">
    <location>
        <begin position="113"/>
        <end position="133"/>
    </location>
</feature>
<name>A0A418PYQ3_9SPHN</name>
<keyword evidence="1" id="KW-0812">Transmembrane</keyword>
<feature type="transmembrane region" description="Helical" evidence="1">
    <location>
        <begin position="6"/>
        <end position="26"/>
    </location>
</feature>
<protein>
    <submittedName>
        <fullName evidence="2">Uncharacterized protein</fullName>
    </submittedName>
</protein>
<dbReference type="EMBL" id="QXTF01000003">
    <property type="protein sequence ID" value="RIX27407.1"/>
    <property type="molecule type" value="Genomic_DNA"/>
</dbReference>
<feature type="transmembrane region" description="Helical" evidence="1">
    <location>
        <begin position="162"/>
        <end position="181"/>
    </location>
</feature>
<accession>A0A418PYQ3</accession>